<keyword evidence="2" id="KW-0732">Signal</keyword>
<proteinExistence type="predicted"/>
<keyword evidence="1" id="KW-0812">Transmembrane</keyword>
<feature type="signal peptide" evidence="2">
    <location>
        <begin position="1"/>
        <end position="22"/>
    </location>
</feature>
<accession>A0A7E4WAF1</accession>
<dbReference type="Proteomes" id="UP000492821">
    <property type="component" value="Unassembled WGS sequence"/>
</dbReference>
<organism evidence="3 4">
    <name type="scientific">Panagrellus redivivus</name>
    <name type="common">Microworm</name>
    <dbReference type="NCBI Taxonomy" id="6233"/>
    <lineage>
        <taxon>Eukaryota</taxon>
        <taxon>Metazoa</taxon>
        <taxon>Ecdysozoa</taxon>
        <taxon>Nematoda</taxon>
        <taxon>Chromadorea</taxon>
        <taxon>Rhabditida</taxon>
        <taxon>Tylenchina</taxon>
        <taxon>Panagrolaimomorpha</taxon>
        <taxon>Panagrolaimoidea</taxon>
        <taxon>Panagrolaimidae</taxon>
        <taxon>Panagrellus</taxon>
    </lineage>
</organism>
<dbReference type="AlphaFoldDB" id="A0A7E4WAF1"/>
<keyword evidence="1" id="KW-1133">Transmembrane helix</keyword>
<protein>
    <submittedName>
        <fullName evidence="4">Col_cuticle_N domain-containing protein</fullName>
    </submittedName>
</protein>
<sequence>MALPKLVVSCILLVLLAEVAHAKQKFGDTLTYSELSISKEEAICRYDLNKVNTYVIYGLIAAIAVLSVVFLMISIYVFVYIQKYLLKEMDDAVYKAHDVMDAVMVSLIPLALLDEIGHQDKPKGKDD</sequence>
<keyword evidence="3" id="KW-1185">Reference proteome</keyword>
<feature type="chain" id="PRO_5028909306" evidence="2">
    <location>
        <begin position="23"/>
        <end position="127"/>
    </location>
</feature>
<keyword evidence="1" id="KW-0472">Membrane</keyword>
<name>A0A7E4WAF1_PANRE</name>
<reference evidence="4" key="2">
    <citation type="submission" date="2020-10" db="UniProtKB">
        <authorList>
            <consortium name="WormBaseParasite"/>
        </authorList>
    </citation>
    <scope>IDENTIFICATION</scope>
</reference>
<evidence type="ECO:0000313" key="4">
    <source>
        <dbReference type="WBParaSite" id="Pan_g8574.t1"/>
    </source>
</evidence>
<feature type="transmembrane region" description="Helical" evidence="1">
    <location>
        <begin position="55"/>
        <end position="79"/>
    </location>
</feature>
<evidence type="ECO:0000256" key="2">
    <source>
        <dbReference type="SAM" id="SignalP"/>
    </source>
</evidence>
<evidence type="ECO:0000313" key="3">
    <source>
        <dbReference type="Proteomes" id="UP000492821"/>
    </source>
</evidence>
<dbReference type="WBParaSite" id="Pan_g8574.t1">
    <property type="protein sequence ID" value="Pan_g8574.t1"/>
    <property type="gene ID" value="Pan_g8574"/>
</dbReference>
<reference evidence="3" key="1">
    <citation type="journal article" date="2013" name="Genetics">
        <title>The draft genome and transcriptome of Panagrellus redivivus are shaped by the harsh demands of a free-living lifestyle.</title>
        <authorList>
            <person name="Srinivasan J."/>
            <person name="Dillman A.R."/>
            <person name="Macchietto M.G."/>
            <person name="Heikkinen L."/>
            <person name="Lakso M."/>
            <person name="Fracchia K.M."/>
            <person name="Antoshechkin I."/>
            <person name="Mortazavi A."/>
            <person name="Wong G."/>
            <person name="Sternberg P.W."/>
        </authorList>
    </citation>
    <scope>NUCLEOTIDE SEQUENCE [LARGE SCALE GENOMIC DNA]</scope>
    <source>
        <strain evidence="3">MT8872</strain>
    </source>
</reference>
<evidence type="ECO:0000256" key="1">
    <source>
        <dbReference type="SAM" id="Phobius"/>
    </source>
</evidence>